<feature type="transmembrane region" description="Helical" evidence="6">
    <location>
        <begin position="94"/>
        <end position="113"/>
    </location>
</feature>
<dbReference type="InterPro" id="IPR018076">
    <property type="entry name" value="T2SS_GspF_dom"/>
</dbReference>
<dbReference type="RefSeq" id="WP_012871005.1">
    <property type="nucleotide sequence ID" value="NC_013523.1"/>
</dbReference>
<evidence type="ECO:0000313" key="9">
    <source>
        <dbReference type="Proteomes" id="UP000002027"/>
    </source>
</evidence>
<evidence type="ECO:0000256" key="1">
    <source>
        <dbReference type="ARBA" id="ARBA00004651"/>
    </source>
</evidence>
<proteinExistence type="predicted"/>
<keyword evidence="9" id="KW-1185">Reference proteome</keyword>
<gene>
    <name evidence="8" type="ordered locus">Sthe_0520</name>
</gene>
<organism evidence="8 9">
    <name type="scientific">Sphaerobacter thermophilus (strain ATCC 49802 / DSM 20745 / KCCM 41009 / NCIMB 13125 / S 6022)</name>
    <dbReference type="NCBI Taxonomy" id="479434"/>
    <lineage>
        <taxon>Bacteria</taxon>
        <taxon>Pseudomonadati</taxon>
        <taxon>Thermomicrobiota</taxon>
        <taxon>Thermomicrobia</taxon>
        <taxon>Sphaerobacterales</taxon>
        <taxon>Sphaerobacterineae</taxon>
        <taxon>Sphaerobacteraceae</taxon>
        <taxon>Sphaerobacter</taxon>
    </lineage>
</organism>
<dbReference type="PANTHER" id="PTHR35007">
    <property type="entry name" value="INTEGRAL MEMBRANE PROTEIN-RELATED"/>
    <property type="match status" value="1"/>
</dbReference>
<sequence>MDFLTLVLILFLLAAGLVALGLLVSREQAVAPELEERLERFASLEPLATESLSGARTPNVLAQQVDRVVQGKTFSEAVALLLARANIRMTVGEFLIVRAGSASFGFLLGFLLGRGITQPVLGLLVGLVVALIGWMVPHWYISVRARRRTNAFVNQLGDTITLMANSLRAGYSLLQTMELVARETPPPMSEEFRRVVREVGLGIPTQEAMSHLLRRVPSEDLDLLITAINVQHEVGGNLAQILDVIGETIRERVRIKGEIRVLTAQQSISGYIISALPVGLALLLMVINPGYVMGMMRWPWICMPIGGVVLIFLGFIAMRKIVNIEV</sequence>
<dbReference type="Gene3D" id="1.20.81.30">
    <property type="entry name" value="Type II secretion system (T2SS), domain F"/>
    <property type="match status" value="1"/>
</dbReference>
<reference evidence="8 9" key="2">
    <citation type="journal article" date="2010" name="Stand. Genomic Sci.">
        <title>Complete genome sequence of Desulfohalobium retbaense type strain (HR(100)).</title>
        <authorList>
            <person name="Spring S."/>
            <person name="Nolan M."/>
            <person name="Lapidus A."/>
            <person name="Glavina Del Rio T."/>
            <person name="Copeland A."/>
            <person name="Tice H."/>
            <person name="Cheng J.F."/>
            <person name="Lucas S."/>
            <person name="Land M."/>
            <person name="Chen F."/>
            <person name="Bruce D."/>
            <person name="Goodwin L."/>
            <person name="Pitluck S."/>
            <person name="Ivanova N."/>
            <person name="Mavromatis K."/>
            <person name="Mikhailova N."/>
            <person name="Pati A."/>
            <person name="Chen A."/>
            <person name="Palaniappan K."/>
            <person name="Hauser L."/>
            <person name="Chang Y.J."/>
            <person name="Jeffries C.D."/>
            <person name="Munk C."/>
            <person name="Kiss H."/>
            <person name="Chain P."/>
            <person name="Han C."/>
            <person name="Brettin T."/>
            <person name="Detter J.C."/>
            <person name="Schuler E."/>
            <person name="Goker M."/>
            <person name="Rohde M."/>
            <person name="Bristow J."/>
            <person name="Eisen J.A."/>
            <person name="Markowitz V."/>
            <person name="Hugenholtz P."/>
            <person name="Kyrpides N.C."/>
            <person name="Klenk H.P."/>
        </authorList>
    </citation>
    <scope>NUCLEOTIDE SEQUENCE [LARGE SCALE GENOMIC DNA]</scope>
    <source>
        <strain evidence="9">ATCC 49802 / DSM 20745 / S 6022</strain>
    </source>
</reference>
<reference evidence="9" key="1">
    <citation type="submission" date="2009-11" db="EMBL/GenBank/DDBJ databases">
        <title>The complete chromosome 1 of Sphaerobacter thermophilus DSM 20745.</title>
        <authorList>
            <person name="Lucas S."/>
            <person name="Copeland A."/>
            <person name="Lapidus A."/>
            <person name="Glavina del Rio T."/>
            <person name="Dalin E."/>
            <person name="Tice H."/>
            <person name="Bruce D."/>
            <person name="Goodwin L."/>
            <person name="Pitluck S."/>
            <person name="Kyrpides N."/>
            <person name="Mavromatis K."/>
            <person name="Ivanova N."/>
            <person name="Mikhailova N."/>
            <person name="LaButti K.M."/>
            <person name="Clum A."/>
            <person name="Sun H.I."/>
            <person name="Brettin T."/>
            <person name="Detter J.C."/>
            <person name="Han C."/>
            <person name="Larimer F."/>
            <person name="Land M."/>
            <person name="Hauser L."/>
            <person name="Markowitz V."/>
            <person name="Cheng J.F."/>
            <person name="Hugenholtz P."/>
            <person name="Woyke T."/>
            <person name="Wu D."/>
            <person name="Steenblock K."/>
            <person name="Schneider S."/>
            <person name="Pukall R."/>
            <person name="Goeker M."/>
            <person name="Klenk H.P."/>
            <person name="Eisen J.A."/>
        </authorList>
    </citation>
    <scope>NUCLEOTIDE SEQUENCE [LARGE SCALE GENOMIC DNA]</scope>
    <source>
        <strain evidence="9">ATCC 49802 / DSM 20745 / S 6022</strain>
    </source>
</reference>
<dbReference type="InParanoid" id="D1C141"/>
<evidence type="ECO:0000256" key="4">
    <source>
        <dbReference type="ARBA" id="ARBA00022989"/>
    </source>
</evidence>
<dbReference type="KEGG" id="sti:Sthe_0520"/>
<dbReference type="HOGENOM" id="CLU_064305_0_0_0"/>
<name>D1C141_SPHTD</name>
<dbReference type="InterPro" id="IPR042094">
    <property type="entry name" value="T2SS_GspF_sf"/>
</dbReference>
<evidence type="ECO:0000313" key="8">
    <source>
        <dbReference type="EMBL" id="ACZ37958.1"/>
    </source>
</evidence>
<evidence type="ECO:0000256" key="3">
    <source>
        <dbReference type="ARBA" id="ARBA00022692"/>
    </source>
</evidence>
<accession>D1C141</accession>
<dbReference type="eggNOG" id="COG4965">
    <property type="taxonomic scope" value="Bacteria"/>
</dbReference>
<evidence type="ECO:0000259" key="7">
    <source>
        <dbReference type="Pfam" id="PF00482"/>
    </source>
</evidence>
<feature type="transmembrane region" description="Helical" evidence="6">
    <location>
        <begin position="119"/>
        <end position="141"/>
    </location>
</feature>
<dbReference type="AlphaFoldDB" id="D1C141"/>
<dbReference type="STRING" id="479434.Sthe_0520"/>
<feature type="domain" description="Type II secretion system protein GspF" evidence="7">
    <location>
        <begin position="160"/>
        <end position="285"/>
    </location>
</feature>
<dbReference type="Proteomes" id="UP000002027">
    <property type="component" value="Chromosome 1"/>
</dbReference>
<keyword evidence="2" id="KW-1003">Cell membrane</keyword>
<feature type="transmembrane region" description="Helical" evidence="6">
    <location>
        <begin position="298"/>
        <end position="318"/>
    </location>
</feature>
<evidence type="ECO:0000256" key="5">
    <source>
        <dbReference type="ARBA" id="ARBA00023136"/>
    </source>
</evidence>
<dbReference type="GO" id="GO:0005886">
    <property type="term" value="C:plasma membrane"/>
    <property type="evidence" value="ECO:0007669"/>
    <property type="project" value="UniProtKB-SubCell"/>
</dbReference>
<dbReference type="OrthoDB" id="9803381at2"/>
<protein>
    <submittedName>
        <fullName evidence="8">Type II secretion system protein</fullName>
    </submittedName>
</protein>
<feature type="transmembrane region" description="Helical" evidence="6">
    <location>
        <begin position="270"/>
        <end position="292"/>
    </location>
</feature>
<dbReference type="Pfam" id="PF00482">
    <property type="entry name" value="T2SSF"/>
    <property type="match status" value="1"/>
</dbReference>
<feature type="transmembrane region" description="Helical" evidence="6">
    <location>
        <begin position="6"/>
        <end position="24"/>
    </location>
</feature>
<comment type="subcellular location">
    <subcellularLocation>
        <location evidence="1">Cell membrane</location>
        <topology evidence="1">Multi-pass membrane protein</topology>
    </subcellularLocation>
</comment>
<dbReference type="PANTHER" id="PTHR35007:SF1">
    <property type="entry name" value="PILUS ASSEMBLY PROTEIN"/>
    <property type="match status" value="1"/>
</dbReference>
<keyword evidence="5 6" id="KW-0472">Membrane</keyword>
<dbReference type="EMBL" id="CP001823">
    <property type="protein sequence ID" value="ACZ37958.1"/>
    <property type="molecule type" value="Genomic_DNA"/>
</dbReference>
<evidence type="ECO:0000256" key="2">
    <source>
        <dbReference type="ARBA" id="ARBA00022475"/>
    </source>
</evidence>
<evidence type="ECO:0000256" key="6">
    <source>
        <dbReference type="SAM" id="Phobius"/>
    </source>
</evidence>
<keyword evidence="4 6" id="KW-1133">Transmembrane helix</keyword>
<keyword evidence="3 6" id="KW-0812">Transmembrane</keyword>